<reference evidence="3" key="1">
    <citation type="journal article" date="2019" name="Int. J. Syst. Evol. Microbiol.">
        <title>The Global Catalogue of Microorganisms (GCM) 10K type strain sequencing project: providing services to taxonomists for standard genome sequencing and annotation.</title>
        <authorList>
            <consortium name="The Broad Institute Genomics Platform"/>
            <consortium name="The Broad Institute Genome Sequencing Center for Infectious Disease"/>
            <person name="Wu L."/>
            <person name="Ma J."/>
        </authorList>
    </citation>
    <scope>NUCLEOTIDE SEQUENCE [LARGE SCALE GENOMIC DNA]</scope>
    <source>
        <strain evidence="3">CCUG 50213</strain>
    </source>
</reference>
<proteinExistence type="predicted"/>
<accession>A0ABW3TQC7</accession>
<evidence type="ECO:0000313" key="2">
    <source>
        <dbReference type="EMBL" id="MFD1202835.1"/>
    </source>
</evidence>
<keyword evidence="2" id="KW-0378">Hydrolase</keyword>
<name>A0ABW3TQC7_9MICO</name>
<feature type="domain" description="Beta-lactamase class A catalytic" evidence="1">
    <location>
        <begin position="29"/>
        <end position="272"/>
    </location>
</feature>
<dbReference type="PANTHER" id="PTHR35333:SF3">
    <property type="entry name" value="BETA-LACTAMASE-TYPE TRANSPEPTIDASE FOLD CONTAINING PROTEIN"/>
    <property type="match status" value="1"/>
</dbReference>
<comment type="caution">
    <text evidence="2">The sequence shown here is derived from an EMBL/GenBank/DDBJ whole genome shotgun (WGS) entry which is preliminary data.</text>
</comment>
<dbReference type="InterPro" id="IPR045155">
    <property type="entry name" value="Beta-lactam_cat"/>
</dbReference>
<dbReference type="PANTHER" id="PTHR35333">
    <property type="entry name" value="BETA-LACTAMASE"/>
    <property type="match status" value="1"/>
</dbReference>
<gene>
    <name evidence="2" type="ORF">ACFQ3U_13115</name>
</gene>
<evidence type="ECO:0000313" key="3">
    <source>
        <dbReference type="Proteomes" id="UP001597181"/>
    </source>
</evidence>
<dbReference type="EMBL" id="JBHTLY010000006">
    <property type="protein sequence ID" value="MFD1202835.1"/>
    <property type="molecule type" value="Genomic_DNA"/>
</dbReference>
<sequence>MTEHSREHTALVSEVASAALAAEATVYAHAIDIDTGTEIGVGSDEPAVTASVFKVPVLVEYVRQVAAGQLSATQRVAAKASEATLGPTGLSVFSDDADWSLRDTATSMITVSDNTATDLVMALTGVDEINTTMGELGLPNTHLIGDCRALFASLASDLGVTELGANDGLMAVSPEQAETLAVSTPALTNRTTPREAARLLQLIWNDEAAPAEACAEARRILGLQVWPHRLATGFPRDDVKISGKTGTIGIVRNEIGVVEFPDGTRHAIAVFVRTQRVQSRQPAADRLIGTVARLLSESLLQR</sequence>
<dbReference type="SUPFAM" id="SSF56601">
    <property type="entry name" value="beta-lactamase/transpeptidase-like"/>
    <property type="match status" value="1"/>
</dbReference>
<dbReference type="GO" id="GO:0016787">
    <property type="term" value="F:hydrolase activity"/>
    <property type="evidence" value="ECO:0007669"/>
    <property type="project" value="UniProtKB-KW"/>
</dbReference>
<evidence type="ECO:0000259" key="1">
    <source>
        <dbReference type="Pfam" id="PF13354"/>
    </source>
</evidence>
<dbReference type="Pfam" id="PF13354">
    <property type="entry name" value="Beta-lactamase2"/>
    <property type="match status" value="1"/>
</dbReference>
<protein>
    <submittedName>
        <fullName evidence="2">Serine hydrolase</fullName>
    </submittedName>
</protein>
<organism evidence="2 3">
    <name type="scientific">Leucobacter albus</name>
    <dbReference type="NCBI Taxonomy" id="272210"/>
    <lineage>
        <taxon>Bacteria</taxon>
        <taxon>Bacillati</taxon>
        <taxon>Actinomycetota</taxon>
        <taxon>Actinomycetes</taxon>
        <taxon>Micrococcales</taxon>
        <taxon>Microbacteriaceae</taxon>
        <taxon>Leucobacter</taxon>
    </lineage>
</organism>
<dbReference type="Proteomes" id="UP001597181">
    <property type="component" value="Unassembled WGS sequence"/>
</dbReference>
<keyword evidence="3" id="KW-1185">Reference proteome</keyword>
<dbReference type="InterPro" id="IPR012338">
    <property type="entry name" value="Beta-lactam/transpept-like"/>
</dbReference>
<dbReference type="InterPro" id="IPR000871">
    <property type="entry name" value="Beta-lactam_class-A"/>
</dbReference>
<dbReference type="Gene3D" id="3.40.710.10">
    <property type="entry name" value="DD-peptidase/beta-lactamase superfamily"/>
    <property type="match status" value="1"/>
</dbReference>
<dbReference type="RefSeq" id="WP_343962538.1">
    <property type="nucleotide sequence ID" value="NZ_BAAAKZ010000017.1"/>
</dbReference>